<feature type="signal peptide" evidence="1">
    <location>
        <begin position="1"/>
        <end position="23"/>
    </location>
</feature>
<sequence length="241" mass="26984">MIKKLNTGLVFFLSLVLSLTTFAQDSEERPYDASASVGYVGTSGNTKITTLNTEFLLTYFDEKWTHNFEFNALSSREDGTGKAERYFIGNKSDYALMDEDKYLYVQGSYTDDRFSGFDYQAIVSTGYGQYFMRGNGVDLQGFVGIGYRQNDAKTTGSEGEAVITLGEEYDWAISETSALTQSLTFDIGDERTITTFEIGLESNIIDRISTKIAFQYRNNSDVPVGIEKTDTQTSISLVYTF</sequence>
<organism evidence="2 3">
    <name type="scientific">SAR86 cluster bacterium</name>
    <dbReference type="NCBI Taxonomy" id="2030880"/>
    <lineage>
        <taxon>Bacteria</taxon>
        <taxon>Pseudomonadati</taxon>
        <taxon>Pseudomonadota</taxon>
        <taxon>Gammaproteobacteria</taxon>
        <taxon>SAR86 cluster</taxon>
    </lineage>
</organism>
<evidence type="ECO:0000256" key="1">
    <source>
        <dbReference type="SAM" id="SignalP"/>
    </source>
</evidence>
<proteinExistence type="predicted"/>
<keyword evidence="1" id="KW-0732">Signal</keyword>
<dbReference type="Pfam" id="PF04338">
    <property type="entry name" value="DUF481"/>
    <property type="match status" value="1"/>
</dbReference>
<comment type="caution">
    <text evidence="2">The sequence shown here is derived from an EMBL/GenBank/DDBJ whole genome shotgun (WGS) entry which is preliminary data.</text>
</comment>
<dbReference type="InterPro" id="IPR007433">
    <property type="entry name" value="DUF481"/>
</dbReference>
<evidence type="ECO:0008006" key="4">
    <source>
        <dbReference type="Google" id="ProtNLM"/>
    </source>
</evidence>
<dbReference type="EMBL" id="NVWI01000002">
    <property type="protein sequence ID" value="PCJ42702.1"/>
    <property type="molecule type" value="Genomic_DNA"/>
</dbReference>
<gene>
    <name evidence="2" type="ORF">COA71_04145</name>
</gene>
<dbReference type="AlphaFoldDB" id="A0A2A5CG08"/>
<evidence type="ECO:0000313" key="2">
    <source>
        <dbReference type="EMBL" id="PCJ42702.1"/>
    </source>
</evidence>
<protein>
    <recommendedName>
        <fullName evidence="4">DUF481 domain-containing protein</fullName>
    </recommendedName>
</protein>
<feature type="chain" id="PRO_5012224317" description="DUF481 domain-containing protein" evidence="1">
    <location>
        <begin position="24"/>
        <end position="241"/>
    </location>
</feature>
<name>A0A2A5CG08_9GAMM</name>
<reference evidence="3" key="1">
    <citation type="submission" date="2017-08" db="EMBL/GenBank/DDBJ databases">
        <title>A dynamic microbial community with high functional redundancy inhabits the cold, oxic subseafloor aquifer.</title>
        <authorList>
            <person name="Tully B.J."/>
            <person name="Wheat C.G."/>
            <person name="Glazer B.T."/>
            <person name="Huber J.A."/>
        </authorList>
    </citation>
    <scope>NUCLEOTIDE SEQUENCE [LARGE SCALE GENOMIC DNA]</scope>
</reference>
<accession>A0A2A5CG08</accession>
<evidence type="ECO:0000313" key="3">
    <source>
        <dbReference type="Proteomes" id="UP000228987"/>
    </source>
</evidence>
<dbReference type="Proteomes" id="UP000228987">
    <property type="component" value="Unassembled WGS sequence"/>
</dbReference>